<evidence type="ECO:0000313" key="1">
    <source>
        <dbReference type="EMBL" id="WAJ26544.1"/>
    </source>
</evidence>
<gene>
    <name evidence="1" type="ORF">OXU80_16880</name>
</gene>
<reference evidence="1" key="1">
    <citation type="submission" date="2022-11" db="EMBL/GenBank/DDBJ databases">
        <title>beta-Carotene-producing bacterium, Jeongeuplla avenae sp. nov., alleviates the salt stress of Arabidopsis seedlings.</title>
        <authorList>
            <person name="Jiang L."/>
            <person name="Lee J."/>
        </authorList>
    </citation>
    <scope>NUCLEOTIDE SEQUENCE</scope>
    <source>
        <strain evidence="1">DY_R2A_6</strain>
    </source>
</reference>
<organism evidence="1 2">
    <name type="scientific">Antarcticirhabdus aurantiaca</name>
    <dbReference type="NCBI Taxonomy" id="2606717"/>
    <lineage>
        <taxon>Bacteria</taxon>
        <taxon>Pseudomonadati</taxon>
        <taxon>Pseudomonadota</taxon>
        <taxon>Alphaproteobacteria</taxon>
        <taxon>Hyphomicrobiales</taxon>
        <taxon>Aurantimonadaceae</taxon>
        <taxon>Antarcticirhabdus</taxon>
    </lineage>
</organism>
<proteinExistence type="predicted"/>
<accession>A0ACD4NI93</accession>
<dbReference type="Proteomes" id="UP001163223">
    <property type="component" value="Chromosome"/>
</dbReference>
<name>A0ACD4NI93_9HYPH</name>
<keyword evidence="2" id="KW-1185">Reference proteome</keyword>
<dbReference type="EMBL" id="CP113520">
    <property type="protein sequence ID" value="WAJ26544.1"/>
    <property type="molecule type" value="Genomic_DNA"/>
</dbReference>
<sequence length="318" mass="33492">MRVSPKASSPIASRASAVFLLVFLEAALVVCWSAGFVGVRYASDHAPIFLILFWRSLVSGLLLLPFALAIGPRLRWREVRGQILFGALAMSAYLGAFSLAIDRGVPTGLVALITDMLPLIVALLSWPILGQALTARQWIGSAVGIAGVLVASASTLDIGAVSSWIYALPVLGTLSLALATLLQKRGPAVSMPMHQALCIQCLAAAAVFAAFAGHEGSLAPVLEPGFVGGILWLVVLATFGGWGLYDLALRRSSPTRVTAVLYLSPPVVTIWAWLMFDEPLTWTMAAGLLVSLLGIVIVAKGGEAGPAERDRRAAVERA</sequence>
<protein>
    <submittedName>
        <fullName evidence="1">DMT family transporter</fullName>
    </submittedName>
</protein>
<evidence type="ECO:0000313" key="2">
    <source>
        <dbReference type="Proteomes" id="UP001163223"/>
    </source>
</evidence>